<evidence type="ECO:0000313" key="1">
    <source>
        <dbReference type="EMBL" id="KAK3012244.1"/>
    </source>
</evidence>
<name>A0AA88VRP8_9ASTE</name>
<evidence type="ECO:0000313" key="2">
    <source>
        <dbReference type="Proteomes" id="UP001188597"/>
    </source>
</evidence>
<accession>A0AA88VRP8</accession>
<comment type="caution">
    <text evidence="1">The sequence shown here is derived from an EMBL/GenBank/DDBJ whole genome shotgun (WGS) entry which is preliminary data.</text>
</comment>
<keyword evidence="2" id="KW-1185">Reference proteome</keyword>
<dbReference type="Proteomes" id="UP001188597">
    <property type="component" value="Unassembled WGS sequence"/>
</dbReference>
<dbReference type="EMBL" id="JAVXUP010001391">
    <property type="protein sequence ID" value="KAK3012244.1"/>
    <property type="molecule type" value="Genomic_DNA"/>
</dbReference>
<proteinExistence type="predicted"/>
<dbReference type="AlphaFoldDB" id="A0AA88VRP8"/>
<gene>
    <name evidence="1" type="ORF">RJ639_011231</name>
</gene>
<protein>
    <submittedName>
        <fullName evidence="1">Uncharacterized protein</fullName>
    </submittedName>
</protein>
<reference evidence="1" key="1">
    <citation type="submission" date="2022-12" db="EMBL/GenBank/DDBJ databases">
        <title>Draft genome assemblies for two species of Escallonia (Escalloniales).</title>
        <authorList>
            <person name="Chanderbali A."/>
            <person name="Dervinis C."/>
            <person name="Anghel I."/>
            <person name="Soltis D."/>
            <person name="Soltis P."/>
            <person name="Zapata F."/>
        </authorList>
    </citation>
    <scope>NUCLEOTIDE SEQUENCE</scope>
    <source>
        <strain evidence="1">UCBG64.0493</strain>
        <tissue evidence="1">Leaf</tissue>
    </source>
</reference>
<sequence length="108" mass="12290">MRSYAFLDWLQQPIIQSRASTDYDDLQFTFFPDGASVPLLCFLPYFSPLSVHDHKAWEKIQTQNSSPTIAPRAMETAAFIGNLHQLIGALPHRTTRDLAKQYGPVMHL</sequence>
<organism evidence="1 2">
    <name type="scientific">Escallonia herrerae</name>
    <dbReference type="NCBI Taxonomy" id="1293975"/>
    <lineage>
        <taxon>Eukaryota</taxon>
        <taxon>Viridiplantae</taxon>
        <taxon>Streptophyta</taxon>
        <taxon>Embryophyta</taxon>
        <taxon>Tracheophyta</taxon>
        <taxon>Spermatophyta</taxon>
        <taxon>Magnoliopsida</taxon>
        <taxon>eudicotyledons</taxon>
        <taxon>Gunneridae</taxon>
        <taxon>Pentapetalae</taxon>
        <taxon>asterids</taxon>
        <taxon>campanulids</taxon>
        <taxon>Escalloniales</taxon>
        <taxon>Escalloniaceae</taxon>
        <taxon>Escallonia</taxon>
    </lineage>
</organism>